<protein>
    <submittedName>
        <fullName evidence="2">Uncharacterized protein</fullName>
    </submittedName>
</protein>
<evidence type="ECO:0000256" key="1">
    <source>
        <dbReference type="SAM" id="MobiDB-lite"/>
    </source>
</evidence>
<dbReference type="AlphaFoldDB" id="A0AAV7TM29"/>
<sequence length="245" mass="26004">MTHRVADERQGTPHGRPIRASQHRKPAPTPAHSGPPVDHRQSSHDPPGSVHLLLLSSARPPRLSSHSQAAPHIPAGSGLPGNPKAPLSARRSPVSHLQAPPPIYAPAAVTSIWQRSPGPPSRPGLFTASIQCRHQLRSTRATRPQGRKGHKDHKSRGGRVSIQPPRKPPKYSPAPGTEKSPGAALRGCSNRRSACAFQQRASQPGLPLRARISGASPGHGPLPYPTWRQGPHGSTPRSATISVAL</sequence>
<accession>A0AAV7TM29</accession>
<name>A0AAV7TM29_PLEWA</name>
<evidence type="ECO:0000313" key="2">
    <source>
        <dbReference type="EMBL" id="KAJ1177694.1"/>
    </source>
</evidence>
<evidence type="ECO:0000313" key="3">
    <source>
        <dbReference type="Proteomes" id="UP001066276"/>
    </source>
</evidence>
<dbReference type="EMBL" id="JANPWB010000006">
    <property type="protein sequence ID" value="KAJ1177694.1"/>
    <property type="molecule type" value="Genomic_DNA"/>
</dbReference>
<feature type="compositionally biased region" description="Polar residues" evidence="1">
    <location>
        <begin position="235"/>
        <end position="245"/>
    </location>
</feature>
<organism evidence="2 3">
    <name type="scientific">Pleurodeles waltl</name>
    <name type="common">Iberian ribbed newt</name>
    <dbReference type="NCBI Taxonomy" id="8319"/>
    <lineage>
        <taxon>Eukaryota</taxon>
        <taxon>Metazoa</taxon>
        <taxon>Chordata</taxon>
        <taxon>Craniata</taxon>
        <taxon>Vertebrata</taxon>
        <taxon>Euteleostomi</taxon>
        <taxon>Amphibia</taxon>
        <taxon>Batrachia</taxon>
        <taxon>Caudata</taxon>
        <taxon>Salamandroidea</taxon>
        <taxon>Salamandridae</taxon>
        <taxon>Pleurodelinae</taxon>
        <taxon>Pleurodeles</taxon>
    </lineage>
</organism>
<feature type="compositionally biased region" description="Basic and acidic residues" evidence="1">
    <location>
        <begin position="1"/>
        <end position="11"/>
    </location>
</feature>
<comment type="caution">
    <text evidence="2">The sequence shown here is derived from an EMBL/GenBank/DDBJ whole genome shotgun (WGS) entry which is preliminary data.</text>
</comment>
<gene>
    <name evidence="2" type="ORF">NDU88_002946</name>
</gene>
<dbReference type="Proteomes" id="UP001066276">
    <property type="component" value="Chromosome 3_2"/>
</dbReference>
<feature type="compositionally biased region" description="Low complexity" evidence="1">
    <location>
        <begin position="51"/>
        <end position="67"/>
    </location>
</feature>
<reference evidence="2" key="1">
    <citation type="journal article" date="2022" name="bioRxiv">
        <title>Sequencing and chromosome-scale assembly of the giantPleurodeles waltlgenome.</title>
        <authorList>
            <person name="Brown T."/>
            <person name="Elewa A."/>
            <person name="Iarovenko S."/>
            <person name="Subramanian E."/>
            <person name="Araus A.J."/>
            <person name="Petzold A."/>
            <person name="Susuki M."/>
            <person name="Suzuki K.-i.T."/>
            <person name="Hayashi T."/>
            <person name="Toyoda A."/>
            <person name="Oliveira C."/>
            <person name="Osipova E."/>
            <person name="Leigh N.D."/>
            <person name="Simon A."/>
            <person name="Yun M.H."/>
        </authorList>
    </citation>
    <scope>NUCLEOTIDE SEQUENCE</scope>
    <source>
        <strain evidence="2">20211129_DDA</strain>
        <tissue evidence="2">Liver</tissue>
    </source>
</reference>
<feature type="compositionally biased region" description="Polar residues" evidence="1">
    <location>
        <begin position="128"/>
        <end position="142"/>
    </location>
</feature>
<feature type="region of interest" description="Disordered" evidence="1">
    <location>
        <begin position="113"/>
        <end position="245"/>
    </location>
</feature>
<feature type="region of interest" description="Disordered" evidence="1">
    <location>
        <begin position="1"/>
        <end position="101"/>
    </location>
</feature>
<feature type="compositionally biased region" description="Basic residues" evidence="1">
    <location>
        <begin position="145"/>
        <end position="157"/>
    </location>
</feature>
<keyword evidence="3" id="KW-1185">Reference proteome</keyword>
<proteinExistence type="predicted"/>